<organism evidence="7 8">
    <name type="scientific">Escherichia coli</name>
    <dbReference type="NCBI Taxonomy" id="562"/>
    <lineage>
        <taxon>Bacteria</taxon>
        <taxon>Pseudomonadati</taxon>
        <taxon>Pseudomonadota</taxon>
        <taxon>Gammaproteobacteria</taxon>
        <taxon>Enterobacterales</taxon>
        <taxon>Enterobacteriaceae</taxon>
        <taxon>Escherichia</taxon>
    </lineage>
</organism>
<dbReference type="PANTHER" id="PTHR43785">
    <property type="entry name" value="GAMMA-GLUTAMYLPUTRESCINE SYNTHETASE"/>
    <property type="match status" value="1"/>
</dbReference>
<name>A0A6N6WRJ9_ECOLX</name>
<dbReference type="GO" id="GO:0006542">
    <property type="term" value="P:glutamine biosynthetic process"/>
    <property type="evidence" value="ECO:0007669"/>
    <property type="project" value="TreeGrafter"/>
</dbReference>
<gene>
    <name evidence="7" type="ORF">GP711_28125</name>
</gene>
<dbReference type="Proteomes" id="UP000437875">
    <property type="component" value="Unassembled WGS sequence"/>
</dbReference>
<feature type="non-terminal residue" evidence="7">
    <location>
        <position position="1"/>
    </location>
</feature>
<dbReference type="GO" id="GO:0004356">
    <property type="term" value="F:glutamine synthetase activity"/>
    <property type="evidence" value="ECO:0007669"/>
    <property type="project" value="InterPro"/>
</dbReference>
<evidence type="ECO:0000256" key="4">
    <source>
        <dbReference type="PROSITE-ProRule" id="PRU01331"/>
    </source>
</evidence>
<dbReference type="AlphaFoldDB" id="A0A6N6WRJ9"/>
<comment type="cofactor">
    <cofactor evidence="1">
        <name>Mg(2+)</name>
        <dbReference type="ChEBI" id="CHEBI:18420"/>
    </cofactor>
</comment>
<comment type="caution">
    <text evidence="7">The sequence shown here is derived from an EMBL/GenBank/DDBJ whole genome shotgun (WGS) entry which is preliminary data.</text>
</comment>
<dbReference type="Gene3D" id="3.30.590.10">
    <property type="entry name" value="Glutamine synthetase/guanido kinase, catalytic domain"/>
    <property type="match status" value="1"/>
</dbReference>
<dbReference type="PROSITE" id="PS51987">
    <property type="entry name" value="GS_CATALYTIC"/>
    <property type="match status" value="1"/>
</dbReference>
<protein>
    <submittedName>
        <fullName evidence="7">Glutamine synthetase</fullName>
    </submittedName>
</protein>
<dbReference type="PROSITE" id="PS00181">
    <property type="entry name" value="GLNA_ATP"/>
    <property type="match status" value="1"/>
</dbReference>
<dbReference type="InterPro" id="IPR014746">
    <property type="entry name" value="Gln_synth/guanido_kin_cat_dom"/>
</dbReference>
<evidence type="ECO:0000313" key="7">
    <source>
        <dbReference type="EMBL" id="KAE9718854.1"/>
    </source>
</evidence>
<sequence length="150" mass="16813">LYHTDNVLEACDDALALKRLVRLMAEKHKMHATFMAKPYEEHAGSGMHIHISMQNNRGENVLSDAEGEDSPLLKKMLAGMIDLMPSSMALLAPNVNSYRRFQPGMYVPTQASWGHNNRTVALRIPCGDRHNHRVEYRVAGADANPYLVMA</sequence>
<dbReference type="InterPro" id="IPR008146">
    <property type="entry name" value="Gln_synth_cat_dom"/>
</dbReference>
<evidence type="ECO:0000256" key="2">
    <source>
        <dbReference type="ARBA" id="ARBA00022598"/>
    </source>
</evidence>
<dbReference type="EMBL" id="WSGM01000607">
    <property type="protein sequence ID" value="KAE9718854.1"/>
    <property type="molecule type" value="Genomic_DNA"/>
</dbReference>
<comment type="similarity">
    <text evidence="4 5">Belongs to the glutamine synthetase family.</text>
</comment>
<feature type="domain" description="GS catalytic" evidence="6">
    <location>
        <begin position="1"/>
        <end position="150"/>
    </location>
</feature>
<dbReference type="SMART" id="SM01230">
    <property type="entry name" value="Gln-synt_C"/>
    <property type="match status" value="1"/>
</dbReference>
<dbReference type="InterPro" id="IPR027303">
    <property type="entry name" value="Gln_synth_gly_rich_site"/>
</dbReference>
<evidence type="ECO:0000256" key="1">
    <source>
        <dbReference type="ARBA" id="ARBA00001946"/>
    </source>
</evidence>
<dbReference type="PANTHER" id="PTHR43785:SF12">
    <property type="entry name" value="TYPE-1 GLUTAMINE SYNTHETASE 2"/>
    <property type="match status" value="1"/>
</dbReference>
<evidence type="ECO:0000256" key="5">
    <source>
        <dbReference type="RuleBase" id="RU000384"/>
    </source>
</evidence>
<evidence type="ECO:0000256" key="3">
    <source>
        <dbReference type="ARBA" id="ARBA00022842"/>
    </source>
</evidence>
<dbReference type="SUPFAM" id="SSF55931">
    <property type="entry name" value="Glutamine synthetase/guanido kinase"/>
    <property type="match status" value="1"/>
</dbReference>
<dbReference type="Pfam" id="PF00120">
    <property type="entry name" value="Gln-synt_C"/>
    <property type="match status" value="1"/>
</dbReference>
<feature type="non-terminal residue" evidence="7">
    <location>
        <position position="150"/>
    </location>
</feature>
<dbReference type="GO" id="GO:0006598">
    <property type="term" value="P:polyamine catabolic process"/>
    <property type="evidence" value="ECO:0007669"/>
    <property type="project" value="TreeGrafter"/>
</dbReference>
<keyword evidence="3" id="KW-0460">Magnesium</keyword>
<evidence type="ECO:0000259" key="6">
    <source>
        <dbReference type="PROSITE" id="PS51987"/>
    </source>
</evidence>
<keyword evidence="2" id="KW-0436">Ligase</keyword>
<proteinExistence type="inferred from homology"/>
<accession>A0A6N6WRJ9</accession>
<reference evidence="7 8" key="1">
    <citation type="submission" date="2019-10" db="EMBL/GenBank/DDBJ databases">
        <title>Antimicrobial-resistant enteric bacteria are widely distributed amongst people, animals and the environment in northern Tanzania.</title>
        <authorList>
            <person name="Subbiah M."/>
            <person name="Call D.R."/>
        </authorList>
    </citation>
    <scope>NUCLEOTIDE SEQUENCE [LARGE SCALE GENOMIC DNA]</scope>
    <source>
        <strain evidence="7 8">TzEc067</strain>
    </source>
</reference>
<evidence type="ECO:0000313" key="8">
    <source>
        <dbReference type="Proteomes" id="UP000437875"/>
    </source>
</evidence>